<dbReference type="RefSeq" id="XP_026678010.1">
    <property type="nucleotide sequence ID" value="XM_026822209.1"/>
</dbReference>
<protein>
    <submittedName>
        <fullName evidence="5">Pentatricopeptide repeat-containing protein 1, mitochondrial</fullName>
    </submittedName>
</protein>
<organism evidence="4 5">
    <name type="scientific">Diaphorina citri</name>
    <name type="common">Asian citrus psyllid</name>
    <dbReference type="NCBI Taxonomy" id="121845"/>
    <lineage>
        <taxon>Eukaryota</taxon>
        <taxon>Metazoa</taxon>
        <taxon>Ecdysozoa</taxon>
        <taxon>Arthropoda</taxon>
        <taxon>Hexapoda</taxon>
        <taxon>Insecta</taxon>
        <taxon>Pterygota</taxon>
        <taxon>Neoptera</taxon>
        <taxon>Paraneoptera</taxon>
        <taxon>Hemiptera</taxon>
        <taxon>Sternorrhyncha</taxon>
        <taxon>Psylloidea</taxon>
        <taxon>Psyllidae</taxon>
        <taxon>Diaphorininae</taxon>
        <taxon>Diaphorina</taxon>
    </lineage>
</organism>
<feature type="repeat" description="PPR" evidence="2">
    <location>
        <begin position="269"/>
        <end position="303"/>
    </location>
</feature>
<keyword evidence="4" id="KW-1185">Reference proteome</keyword>
<evidence type="ECO:0000259" key="3">
    <source>
        <dbReference type="Pfam" id="PF17177"/>
    </source>
</evidence>
<dbReference type="InterPro" id="IPR033443">
    <property type="entry name" value="PROP1-like_PPR_dom"/>
</dbReference>
<gene>
    <name evidence="5" type="primary">LOC103507304</name>
</gene>
<dbReference type="Gene3D" id="1.25.40.10">
    <property type="entry name" value="Tetratricopeptide repeat domain"/>
    <property type="match status" value="2"/>
</dbReference>
<evidence type="ECO:0000313" key="4">
    <source>
        <dbReference type="Proteomes" id="UP000079169"/>
    </source>
</evidence>
<sequence length="660" mass="75063">MAQIFRLSRSYFCLFNHPKLTSRCPINILKCSFHASRCVQTQKDLGYVKNTKETDLDDKEEFIERLRKADLKEEGRTVFAAKKKFKDKNTAEVIDLKAPDKLPELRAEKDIILNKSDPDTFGTLSQNVQTLIEVNKLPEEEDDVVETNFVNEKEEVREHNLEYAKKIAKLIEQNKIIEALNVLDVEMKAVGARPANYIYTLLIGACGRIGNTQKAFKLYAQMRKRGLKVTQATYTGLINACATCRDSKQGLIRLNQLRNKMREQQYEMNEANYNALIKTFGRHGKLSAAFTIVDEMLEKRIKPSLTTFNFLLQACISDSEAGFRHALLTWHKMRSRRVPPDIFSYNLLLRTARECNLGEEDATRLVIDALISPENQPILELEQKMKASHLLNKPSSSDSISSSSKYNSMSLVPCDSIPEDNVLSFEEAISELLPEGVPRDGHIVENRPNLLSREPHLGSVISVADVKKPEDRLLLLGGLTGVLAEMSEDMVSPTIKTFTLLLDCIPSTIEAERQLLVHMKENKVAPDTEFCNMLIKKRSFRGDNARAKDVLNMFQENCLQPDLITYGCLALTCETNDEAKEFVQTLNENGYRLVSDGFDKGQTPSGNLPGVVHAPWFRGEVFRFLRYYKKWLEQISIEQETPYEDQFRDGQKKAAGQRNS</sequence>
<keyword evidence="1" id="KW-0677">Repeat</keyword>
<feature type="domain" description="PROP1-like PPR" evidence="3">
    <location>
        <begin position="200"/>
        <end position="355"/>
    </location>
</feature>
<evidence type="ECO:0000313" key="5">
    <source>
        <dbReference type="RefSeq" id="XP_026678010.1"/>
    </source>
</evidence>
<dbReference type="GeneID" id="103507304"/>
<feature type="repeat" description="PPR" evidence="2">
    <location>
        <begin position="195"/>
        <end position="229"/>
    </location>
</feature>
<proteinExistence type="predicted"/>
<dbReference type="GO" id="GO:0005759">
    <property type="term" value="C:mitochondrial matrix"/>
    <property type="evidence" value="ECO:0007669"/>
    <property type="project" value="TreeGrafter"/>
</dbReference>
<dbReference type="STRING" id="121845.A0A3Q0IUH0"/>
<dbReference type="Pfam" id="PF17177">
    <property type="entry name" value="PPR_long"/>
    <property type="match status" value="1"/>
</dbReference>
<evidence type="ECO:0000256" key="2">
    <source>
        <dbReference type="PROSITE-ProRule" id="PRU00708"/>
    </source>
</evidence>
<dbReference type="InterPro" id="IPR011990">
    <property type="entry name" value="TPR-like_helical_dom_sf"/>
</dbReference>
<dbReference type="GO" id="GO:0042780">
    <property type="term" value="P:tRNA 3'-end processing"/>
    <property type="evidence" value="ECO:0007669"/>
    <property type="project" value="TreeGrafter"/>
</dbReference>
<reference evidence="5" key="1">
    <citation type="submission" date="2025-08" db="UniProtKB">
        <authorList>
            <consortium name="RefSeq"/>
        </authorList>
    </citation>
    <scope>IDENTIFICATION</scope>
</reference>
<dbReference type="PANTHER" id="PTHR24014:SF6">
    <property type="entry name" value="PENTATRICOPEPTIDE REPEAT-CONTAINING PROTEIN 1, MITOCHONDRIAL"/>
    <property type="match status" value="1"/>
</dbReference>
<dbReference type="NCBIfam" id="TIGR00756">
    <property type="entry name" value="PPR"/>
    <property type="match status" value="2"/>
</dbReference>
<dbReference type="PANTHER" id="PTHR24014">
    <property type="entry name" value="2-OXOGLUTARATE AND IRON-DEPENDENT OXYGENASE DOMAIN-CONTAINING PROTEIN 2"/>
    <property type="match status" value="1"/>
</dbReference>
<dbReference type="AlphaFoldDB" id="A0A3Q0IUH0"/>
<accession>A0A3Q0IUH0</accession>
<dbReference type="PROSITE" id="PS51375">
    <property type="entry name" value="PPR"/>
    <property type="match status" value="2"/>
</dbReference>
<dbReference type="Proteomes" id="UP000079169">
    <property type="component" value="Unplaced"/>
</dbReference>
<evidence type="ECO:0000256" key="1">
    <source>
        <dbReference type="ARBA" id="ARBA00022737"/>
    </source>
</evidence>
<dbReference type="InterPro" id="IPR002885">
    <property type="entry name" value="PPR_rpt"/>
</dbReference>
<dbReference type="GO" id="GO:0000049">
    <property type="term" value="F:tRNA binding"/>
    <property type="evidence" value="ECO:0007669"/>
    <property type="project" value="TreeGrafter"/>
</dbReference>
<dbReference type="PaxDb" id="121845-A0A3Q0IUH0"/>
<name>A0A3Q0IUH0_DIACI</name>
<dbReference type="KEGG" id="dci:103507304"/>